<sequence>MYKKFIFAINLILLFSLSFCVNAQDSLPQPGDLPLQKFYYMNSSYHASKLDGRSRNFNSADEVCAVFTEKELQHDFRVYTNSVAGESSVCRVSSYDRDRPDFTRTEPWRDIWGTNEVCPDGYLPHQNLCRCANALLCPKDPPPCDCDGNPIYRASGIKKQSEVDYESKGPGGLRFERTYDSKLKAIFRAPPSSIAALGIGWLHTYSRRIEAVTQSFRNGDNNVTLSVAYLNRPNSRIIFHEEGGNWKADPDVNERLIKTGTGWEVGSLANGPREFYNARGMLTSIVDHAGLIQKMEYSNKTTPKDVSTLEDMLISVTDHFGNQLKFTYDANGKLRTMTDPSGALYYYDYEGTGSSLGSVTYPGLMQRKYLYDEREFALGDSPGHLLTGIVDENNVRYATYRYLRDKAISTEHAGGVNKYSMQYSDLRTYVTDPLGTERTYVFAPVAGAIKEIKQYQPGGSTVSLSTTTYDGNGNIESYTDFNGVVTRYSYDMKRNLEGSRTEAYGIVDQQRTTTTVWHSNLRLPMQIFEPLRVTSFSYDTLGKVLTKTEQPTLDIDGSKGANAVLTGSARKWTHTYYPNGMLWTVKGPRTDVSDVTTYNYDQKGNLSTIKNAAGHLTTLQDYDANGRVGTIIEPNKVTTTMTYWPRGWLKTRTVTAAGIAQATAYDYDGVGQLKLITLPDASTVAFTYDDAHRLIGIADSLGNNIVYTLDNMGNRTMTEMKDPNGLLARRGTRLIDALNRLQQSTGAQQ</sequence>
<dbReference type="Pfam" id="PF25023">
    <property type="entry name" value="TEN_YD-shell"/>
    <property type="match status" value="1"/>
</dbReference>
<dbReference type="RefSeq" id="WP_167240342.1">
    <property type="nucleotide sequence ID" value="NZ_WHJF01000136.1"/>
</dbReference>
<evidence type="ECO:0000256" key="2">
    <source>
        <dbReference type="SAM" id="SignalP"/>
    </source>
</evidence>
<protein>
    <recommendedName>
        <fullName evidence="7">RHS repeat protein</fullName>
    </recommendedName>
</protein>
<dbReference type="Pfam" id="PF20148">
    <property type="entry name" value="DUF6531"/>
    <property type="match status" value="1"/>
</dbReference>
<name>A0ABX0MWS6_9BURK</name>
<dbReference type="InterPro" id="IPR045351">
    <property type="entry name" value="DUF6531"/>
</dbReference>
<gene>
    <name evidence="5" type="ORF">F1735_29925</name>
</gene>
<feature type="chain" id="PRO_5045381821" description="RHS repeat protein" evidence="2">
    <location>
        <begin position="24"/>
        <end position="749"/>
    </location>
</feature>
<feature type="domain" description="Teneurin-like YD-shell" evidence="4">
    <location>
        <begin position="565"/>
        <end position="716"/>
    </location>
</feature>
<organism evidence="5 6">
    <name type="scientific">Massilia genomosp. 1</name>
    <dbReference type="NCBI Taxonomy" id="2609280"/>
    <lineage>
        <taxon>Bacteria</taxon>
        <taxon>Pseudomonadati</taxon>
        <taxon>Pseudomonadota</taxon>
        <taxon>Betaproteobacteria</taxon>
        <taxon>Burkholderiales</taxon>
        <taxon>Oxalobacteraceae</taxon>
        <taxon>Telluria group</taxon>
        <taxon>Massilia</taxon>
    </lineage>
</organism>
<dbReference type="InterPro" id="IPR056823">
    <property type="entry name" value="TEN-like_YD-shell"/>
</dbReference>
<feature type="signal peptide" evidence="2">
    <location>
        <begin position="1"/>
        <end position="23"/>
    </location>
</feature>
<keyword evidence="1" id="KW-0677">Repeat</keyword>
<reference evidence="5 6" key="1">
    <citation type="submission" date="2019-10" db="EMBL/GenBank/DDBJ databases">
        <title>Taxonomy of Antarctic Massilia spp.: description of Massilia rubra sp. nov., Massilia aquatica sp. nov., Massilia mucilaginosa sp. nov., Massilia frigida sp. nov. isolated from streams, lakes and regoliths.</title>
        <authorList>
            <person name="Holochova P."/>
            <person name="Sedlacek I."/>
            <person name="Kralova S."/>
            <person name="Maslanova I."/>
            <person name="Busse H.-J."/>
            <person name="Stankova E."/>
            <person name="Vrbovska V."/>
            <person name="Kovarovic V."/>
            <person name="Bartak M."/>
            <person name="Svec P."/>
            <person name="Pantucek R."/>
        </authorList>
    </citation>
    <scope>NUCLEOTIDE SEQUENCE [LARGE SCALE GENOMIC DNA]</scope>
    <source>
        <strain evidence="5 6">CCM 8694</strain>
    </source>
</reference>
<proteinExistence type="predicted"/>
<evidence type="ECO:0000259" key="4">
    <source>
        <dbReference type="Pfam" id="PF25023"/>
    </source>
</evidence>
<dbReference type="InterPro" id="IPR006530">
    <property type="entry name" value="YD"/>
</dbReference>
<dbReference type="Pfam" id="PF05593">
    <property type="entry name" value="RHS_repeat"/>
    <property type="match status" value="1"/>
</dbReference>
<comment type="caution">
    <text evidence="5">The sequence shown here is derived from an EMBL/GenBank/DDBJ whole genome shotgun (WGS) entry which is preliminary data.</text>
</comment>
<evidence type="ECO:0000256" key="1">
    <source>
        <dbReference type="ARBA" id="ARBA00022737"/>
    </source>
</evidence>
<feature type="domain" description="DUF6531" evidence="3">
    <location>
        <begin position="148"/>
        <end position="213"/>
    </location>
</feature>
<evidence type="ECO:0000313" key="5">
    <source>
        <dbReference type="EMBL" id="NHZ66462.1"/>
    </source>
</evidence>
<evidence type="ECO:0000313" key="6">
    <source>
        <dbReference type="Proteomes" id="UP000610594"/>
    </source>
</evidence>
<dbReference type="NCBIfam" id="TIGR01643">
    <property type="entry name" value="YD_repeat_2x"/>
    <property type="match status" value="2"/>
</dbReference>
<keyword evidence="2" id="KW-0732">Signal</keyword>
<accession>A0ABX0MWS6</accession>
<dbReference type="Gene3D" id="2.180.10.10">
    <property type="entry name" value="RHS repeat-associated core"/>
    <property type="match status" value="2"/>
</dbReference>
<keyword evidence="6" id="KW-1185">Reference proteome</keyword>
<dbReference type="PANTHER" id="PTHR32305:SF15">
    <property type="entry name" value="PROTEIN RHSA-RELATED"/>
    <property type="match status" value="1"/>
</dbReference>
<evidence type="ECO:0008006" key="7">
    <source>
        <dbReference type="Google" id="ProtNLM"/>
    </source>
</evidence>
<dbReference type="PANTHER" id="PTHR32305">
    <property type="match status" value="1"/>
</dbReference>
<dbReference type="Proteomes" id="UP000610594">
    <property type="component" value="Unassembled WGS sequence"/>
</dbReference>
<dbReference type="InterPro" id="IPR031325">
    <property type="entry name" value="RHS_repeat"/>
</dbReference>
<dbReference type="InterPro" id="IPR050708">
    <property type="entry name" value="T6SS_VgrG/RHS"/>
</dbReference>
<dbReference type="EMBL" id="WHJF01000136">
    <property type="protein sequence ID" value="NHZ66462.1"/>
    <property type="molecule type" value="Genomic_DNA"/>
</dbReference>
<evidence type="ECO:0000259" key="3">
    <source>
        <dbReference type="Pfam" id="PF20148"/>
    </source>
</evidence>